<dbReference type="EMBL" id="JH816571">
    <property type="protein sequence ID" value="EKC27747.1"/>
    <property type="molecule type" value="Genomic_DNA"/>
</dbReference>
<reference evidence="1" key="1">
    <citation type="journal article" date="2012" name="Nature">
        <title>The oyster genome reveals stress adaptation and complexity of shell formation.</title>
        <authorList>
            <person name="Zhang G."/>
            <person name="Fang X."/>
            <person name="Guo X."/>
            <person name="Li L."/>
            <person name="Luo R."/>
            <person name="Xu F."/>
            <person name="Yang P."/>
            <person name="Zhang L."/>
            <person name="Wang X."/>
            <person name="Qi H."/>
            <person name="Xiong Z."/>
            <person name="Que H."/>
            <person name="Xie Y."/>
            <person name="Holland P.W."/>
            <person name="Paps J."/>
            <person name="Zhu Y."/>
            <person name="Wu F."/>
            <person name="Chen Y."/>
            <person name="Wang J."/>
            <person name="Peng C."/>
            <person name="Meng J."/>
            <person name="Yang L."/>
            <person name="Liu J."/>
            <person name="Wen B."/>
            <person name="Zhang N."/>
            <person name="Huang Z."/>
            <person name="Zhu Q."/>
            <person name="Feng Y."/>
            <person name="Mount A."/>
            <person name="Hedgecock D."/>
            <person name="Xu Z."/>
            <person name="Liu Y."/>
            <person name="Domazet-Loso T."/>
            <person name="Du Y."/>
            <person name="Sun X."/>
            <person name="Zhang S."/>
            <person name="Liu B."/>
            <person name="Cheng P."/>
            <person name="Jiang X."/>
            <person name="Li J."/>
            <person name="Fan D."/>
            <person name="Wang W."/>
            <person name="Fu W."/>
            <person name="Wang T."/>
            <person name="Wang B."/>
            <person name="Zhang J."/>
            <person name="Peng Z."/>
            <person name="Li Y."/>
            <person name="Li N."/>
            <person name="Wang J."/>
            <person name="Chen M."/>
            <person name="He Y."/>
            <person name="Tan F."/>
            <person name="Song X."/>
            <person name="Zheng Q."/>
            <person name="Huang R."/>
            <person name="Yang H."/>
            <person name="Du X."/>
            <person name="Chen L."/>
            <person name="Yang M."/>
            <person name="Gaffney P.M."/>
            <person name="Wang S."/>
            <person name="Luo L."/>
            <person name="She Z."/>
            <person name="Ming Y."/>
            <person name="Huang W."/>
            <person name="Zhang S."/>
            <person name="Huang B."/>
            <person name="Zhang Y."/>
            <person name="Qu T."/>
            <person name="Ni P."/>
            <person name="Miao G."/>
            <person name="Wang J."/>
            <person name="Wang Q."/>
            <person name="Steinberg C.E."/>
            <person name="Wang H."/>
            <person name="Li N."/>
            <person name="Qian L."/>
            <person name="Zhang G."/>
            <person name="Li Y."/>
            <person name="Yang H."/>
            <person name="Liu X."/>
            <person name="Wang J."/>
            <person name="Yin Y."/>
            <person name="Wang J."/>
        </authorList>
    </citation>
    <scope>NUCLEOTIDE SEQUENCE [LARGE SCALE GENOMIC DNA]</scope>
    <source>
        <strain evidence="1">05x7-T-G4-1.051#20</strain>
    </source>
</reference>
<dbReference type="HOGENOM" id="CLU_1679621_0_0_1"/>
<protein>
    <submittedName>
        <fullName evidence="1">Uncharacterized protein</fullName>
    </submittedName>
</protein>
<name>K1PTY2_MAGGI</name>
<dbReference type="InParanoid" id="K1PTY2"/>
<dbReference type="AlphaFoldDB" id="K1PTY2"/>
<accession>K1PTY2</accession>
<proteinExistence type="predicted"/>
<organism evidence="1">
    <name type="scientific">Magallana gigas</name>
    <name type="common">Pacific oyster</name>
    <name type="synonym">Crassostrea gigas</name>
    <dbReference type="NCBI Taxonomy" id="29159"/>
    <lineage>
        <taxon>Eukaryota</taxon>
        <taxon>Metazoa</taxon>
        <taxon>Spiralia</taxon>
        <taxon>Lophotrochozoa</taxon>
        <taxon>Mollusca</taxon>
        <taxon>Bivalvia</taxon>
        <taxon>Autobranchia</taxon>
        <taxon>Pteriomorphia</taxon>
        <taxon>Ostreida</taxon>
        <taxon>Ostreoidea</taxon>
        <taxon>Ostreidae</taxon>
        <taxon>Magallana</taxon>
    </lineage>
</organism>
<sequence length="157" mass="18038">MIGNFAGISSERECVLSSRSCKLTQRDNNMKTWREAISSRELKTLFKQFEVKFPDDPFRESFAGELLRGDFLRDIVQDVRSLAIGVDIARKIDRNADVKPGTIYAFEIDIGRMGDKCYKELTESGFLDQANENLTRQCFTSNMVTIGRVVFQKKFKM</sequence>
<gene>
    <name evidence="1" type="ORF">CGI_10015661</name>
</gene>
<evidence type="ECO:0000313" key="1">
    <source>
        <dbReference type="EMBL" id="EKC27747.1"/>
    </source>
</evidence>